<comment type="similarity">
    <text evidence="1">Belongs to the N(4)/N(6)-methyltransferase family.</text>
</comment>
<sequence>MSQLKIKSPNTSNYFDAFRKLYYHLYSNSNASRAERIIGDLSKLLFIALCRGNKLQSAQAIDEYLDGKESANTLLLPILKASYTDVFGHDDKFHLDDTSLRYGLSVIANLDLHEAKSHLLGDAFQALIGPNLRGDKGQFFTPKSIVRCMIAVLSPKAGAKVVDPACGTAGFLIETASYWESKGRKRGKLIGIDKDNDLFVFASALAELAAPNSSVLNANSLDIKALLKLDEFLSPFDADYVLTNPPFGAKIPIKEKEILSQFDLGHNWEFSKKTNSWKKTTRISLSRDPQILFIELCVRLLKPNGMLGIVLPEGVFGNSGSGFVMDYLRSNGEIIGLIDCPRTSFQPGTDTKTNILFFKKTVKPNNNSVKIAVALTCGHDRRGRTTKNDGTPFPDDFAAIATDWSAKKHEYWFESEISNKYYLVPRYYDRKTNLLLERDAERLNAKIMSLQEMIERGWVSVQKGHEVGSEAYGSGDIPFIRTSDISNFEVSIDPTKSVSEDVFHSVRSEQNLNPGTILMVVDGRYRIGRCAILHEFNYKCIAQSHLRIINVSKEAPISSFELLYLLSLSSVQRDIRSLVFIQSTLGSLGNRIKEIKIPVPKKQNAEFSAMVSAFTDALKERAKWLNVLSRFEEGSVEL</sequence>
<dbReference type="EMBL" id="CP098242">
    <property type="protein sequence ID" value="WAW10602.1"/>
    <property type="molecule type" value="Genomic_DNA"/>
</dbReference>
<dbReference type="PRINTS" id="PR00507">
    <property type="entry name" value="N12N6MTFRASE"/>
</dbReference>
<name>A0A9E9P340_9BURK</name>
<dbReference type="GO" id="GO:0003677">
    <property type="term" value="F:DNA binding"/>
    <property type="evidence" value="ECO:0007669"/>
    <property type="project" value="UniProtKB-KW"/>
</dbReference>
<dbReference type="SUPFAM" id="SSF53335">
    <property type="entry name" value="S-adenosyl-L-methionine-dependent methyltransferases"/>
    <property type="match status" value="1"/>
</dbReference>
<dbReference type="InterPro" id="IPR044946">
    <property type="entry name" value="Restrct_endonuc_typeI_TRD_sf"/>
</dbReference>
<dbReference type="GO" id="GO:0032259">
    <property type="term" value="P:methylation"/>
    <property type="evidence" value="ECO:0007669"/>
    <property type="project" value="UniProtKB-KW"/>
</dbReference>
<evidence type="ECO:0000259" key="6">
    <source>
        <dbReference type="Pfam" id="PF02384"/>
    </source>
</evidence>
<dbReference type="InterPro" id="IPR003356">
    <property type="entry name" value="DNA_methylase_A-5"/>
</dbReference>
<comment type="similarity">
    <text evidence="2">Belongs to the type-I restriction system S methylase family.</text>
</comment>
<keyword evidence="3" id="KW-0680">Restriction system</keyword>
<evidence type="ECO:0000259" key="5">
    <source>
        <dbReference type="Pfam" id="PF01420"/>
    </source>
</evidence>
<dbReference type="SUPFAM" id="SSF116734">
    <property type="entry name" value="DNA methylase specificity domain"/>
    <property type="match status" value="1"/>
</dbReference>
<dbReference type="Gene3D" id="3.90.220.20">
    <property type="entry name" value="DNA methylase specificity domains"/>
    <property type="match status" value="1"/>
</dbReference>
<evidence type="ECO:0000256" key="3">
    <source>
        <dbReference type="ARBA" id="ARBA00022747"/>
    </source>
</evidence>
<dbReference type="InterPro" id="IPR052916">
    <property type="entry name" value="Type-I_RE_MTase_Subunit"/>
</dbReference>
<dbReference type="AlphaFoldDB" id="A0A9E9P340"/>
<evidence type="ECO:0000313" key="7">
    <source>
        <dbReference type="EMBL" id="WAW10602.1"/>
    </source>
</evidence>
<evidence type="ECO:0000313" key="8">
    <source>
        <dbReference type="Proteomes" id="UP001156215"/>
    </source>
</evidence>
<dbReference type="PANTHER" id="PTHR42998:SF1">
    <property type="entry name" value="TYPE I RESTRICTION ENZYME HINDI METHYLASE SUBUNIT"/>
    <property type="match status" value="1"/>
</dbReference>
<dbReference type="REBASE" id="679571">
    <property type="entry name" value="M.OviOx3ORF2780P"/>
</dbReference>
<evidence type="ECO:0000256" key="2">
    <source>
        <dbReference type="ARBA" id="ARBA00010923"/>
    </source>
</evidence>
<dbReference type="GO" id="GO:0009307">
    <property type="term" value="P:DNA restriction-modification system"/>
    <property type="evidence" value="ECO:0007669"/>
    <property type="project" value="UniProtKB-KW"/>
</dbReference>
<evidence type="ECO:0000256" key="1">
    <source>
        <dbReference type="ARBA" id="ARBA00006594"/>
    </source>
</evidence>
<dbReference type="InterPro" id="IPR000055">
    <property type="entry name" value="Restrct_endonuc_typeI_TRD"/>
</dbReference>
<dbReference type="RefSeq" id="WP_269309628.1">
    <property type="nucleotide sequence ID" value="NZ_CP098242.1"/>
</dbReference>
<keyword evidence="7" id="KW-0489">Methyltransferase</keyword>
<dbReference type="KEGG" id="ovb:NB640_02780"/>
<feature type="domain" description="DNA methylase adenine-specific" evidence="6">
    <location>
        <begin position="117"/>
        <end position="370"/>
    </location>
</feature>
<accession>A0A9E9P340</accession>
<evidence type="ECO:0000256" key="4">
    <source>
        <dbReference type="ARBA" id="ARBA00023125"/>
    </source>
</evidence>
<dbReference type="InterPro" id="IPR029063">
    <property type="entry name" value="SAM-dependent_MTases_sf"/>
</dbReference>
<gene>
    <name evidence="7" type="ORF">NB640_02780</name>
</gene>
<protein>
    <submittedName>
        <fullName evidence="7">N-6 DNA methylase</fullName>
    </submittedName>
</protein>
<dbReference type="Pfam" id="PF02384">
    <property type="entry name" value="N6_Mtase"/>
    <property type="match status" value="1"/>
</dbReference>
<dbReference type="Proteomes" id="UP001156215">
    <property type="component" value="Chromosome"/>
</dbReference>
<feature type="domain" description="Type I restriction modification DNA specificity" evidence="5">
    <location>
        <begin position="470"/>
        <end position="616"/>
    </location>
</feature>
<dbReference type="GO" id="GO:0008170">
    <property type="term" value="F:N-methyltransferase activity"/>
    <property type="evidence" value="ECO:0007669"/>
    <property type="project" value="InterPro"/>
</dbReference>
<organism evidence="7 8">
    <name type="scientific">Oxalobacter vibrioformis</name>
    <dbReference type="NCBI Taxonomy" id="933080"/>
    <lineage>
        <taxon>Bacteria</taxon>
        <taxon>Pseudomonadati</taxon>
        <taxon>Pseudomonadota</taxon>
        <taxon>Betaproteobacteria</taxon>
        <taxon>Burkholderiales</taxon>
        <taxon>Oxalobacteraceae</taxon>
        <taxon>Oxalobacter</taxon>
    </lineage>
</organism>
<dbReference type="Pfam" id="PF01420">
    <property type="entry name" value="Methylase_S"/>
    <property type="match status" value="1"/>
</dbReference>
<keyword evidence="7" id="KW-0808">Transferase</keyword>
<proteinExistence type="inferred from homology"/>
<keyword evidence="4" id="KW-0238">DNA-binding</keyword>
<keyword evidence="8" id="KW-1185">Reference proteome</keyword>
<dbReference type="Gene3D" id="3.40.50.150">
    <property type="entry name" value="Vaccinia Virus protein VP39"/>
    <property type="match status" value="1"/>
</dbReference>
<reference evidence="7" key="1">
    <citation type="journal article" date="2022" name="Front. Microbiol.">
        <title>New perspectives on an old grouping: The genomic and phenotypic variability of Oxalobacter formigenes and the implications for calcium oxalate stone prevention.</title>
        <authorList>
            <person name="Chmiel J.A."/>
            <person name="Carr C."/>
            <person name="Stuivenberg G.A."/>
            <person name="Venema R."/>
            <person name="Chanyi R.M."/>
            <person name="Al K.F."/>
            <person name="Giguere D."/>
            <person name="Say H."/>
            <person name="Akouris P.P."/>
            <person name="Dominguez Romero S.A."/>
            <person name="Kwong A."/>
            <person name="Tai V."/>
            <person name="Koval S.F."/>
            <person name="Razvi H."/>
            <person name="Bjazevic J."/>
            <person name="Burton J.P."/>
        </authorList>
    </citation>
    <scope>NUCLEOTIDE SEQUENCE</scope>
    <source>
        <strain evidence="7">WoOx3</strain>
    </source>
</reference>
<dbReference type="PANTHER" id="PTHR42998">
    <property type="entry name" value="TYPE I RESTRICTION ENZYME HINDVIIP M PROTEIN-RELATED"/>
    <property type="match status" value="1"/>
</dbReference>